<comment type="caution">
    <text evidence="2">The sequence shown here is derived from an EMBL/GenBank/DDBJ whole genome shotgun (WGS) entry which is preliminary data.</text>
</comment>
<accession>A0A931BIQ1</accession>
<name>A0A931BIQ1_9BACT</name>
<evidence type="ECO:0000256" key="1">
    <source>
        <dbReference type="SAM" id="Phobius"/>
    </source>
</evidence>
<proteinExistence type="predicted"/>
<protein>
    <submittedName>
        <fullName evidence="2">Uncharacterized protein</fullName>
    </submittedName>
</protein>
<organism evidence="2 3">
    <name type="scientific">Hymenobacter properus</name>
    <dbReference type="NCBI Taxonomy" id="2791026"/>
    <lineage>
        <taxon>Bacteria</taxon>
        <taxon>Pseudomonadati</taxon>
        <taxon>Bacteroidota</taxon>
        <taxon>Cytophagia</taxon>
        <taxon>Cytophagales</taxon>
        <taxon>Hymenobacteraceae</taxon>
        <taxon>Hymenobacter</taxon>
    </lineage>
</organism>
<keyword evidence="3" id="KW-1185">Reference proteome</keyword>
<evidence type="ECO:0000313" key="2">
    <source>
        <dbReference type="EMBL" id="MBF9143241.1"/>
    </source>
</evidence>
<evidence type="ECO:0000313" key="3">
    <source>
        <dbReference type="Proteomes" id="UP000645610"/>
    </source>
</evidence>
<reference evidence="2 3" key="1">
    <citation type="submission" date="2020-11" db="EMBL/GenBank/DDBJ databases">
        <authorList>
            <person name="Kim M.K."/>
        </authorList>
    </citation>
    <scope>NUCLEOTIDE SEQUENCE [LARGE SCALE GENOMIC DNA]</scope>
    <source>
        <strain evidence="2 3">BT439</strain>
    </source>
</reference>
<feature type="transmembrane region" description="Helical" evidence="1">
    <location>
        <begin position="128"/>
        <end position="145"/>
    </location>
</feature>
<keyword evidence="1" id="KW-1133">Transmembrane helix</keyword>
<dbReference type="EMBL" id="JADQDP010000003">
    <property type="protein sequence ID" value="MBF9143241.1"/>
    <property type="molecule type" value="Genomic_DNA"/>
</dbReference>
<sequence length="152" mass="16918">MNRLLGRYQLLYGVLGLGLNTYYLLTAGTRGAHTVQVYLVILAMLGFSVGVLLAGLAQFRQWPGWPVLVLPLQLVQLADLQLGDLFLRLRCGFAVNVHYLDGVVTWTMDPTDVASQLVWRMPAPATEGFNIFALLVSTLVLVSLFDRRKNQI</sequence>
<gene>
    <name evidence="2" type="ORF">I2I01_16460</name>
</gene>
<dbReference type="Proteomes" id="UP000645610">
    <property type="component" value="Unassembled WGS sequence"/>
</dbReference>
<keyword evidence="1" id="KW-0812">Transmembrane</keyword>
<feature type="transmembrane region" description="Helical" evidence="1">
    <location>
        <begin position="6"/>
        <end position="25"/>
    </location>
</feature>
<dbReference type="RefSeq" id="WP_196287551.1">
    <property type="nucleotide sequence ID" value="NZ_JADQDP010000003.1"/>
</dbReference>
<feature type="transmembrane region" description="Helical" evidence="1">
    <location>
        <begin position="37"/>
        <end position="59"/>
    </location>
</feature>
<keyword evidence="1" id="KW-0472">Membrane</keyword>
<dbReference type="AlphaFoldDB" id="A0A931BIQ1"/>